<comment type="caution">
    <text evidence="2">The sequence shown here is derived from an EMBL/GenBank/DDBJ whole genome shotgun (WGS) entry which is preliminary data.</text>
</comment>
<protein>
    <submittedName>
        <fullName evidence="2">Uncharacterized protein</fullName>
    </submittedName>
</protein>
<dbReference type="AlphaFoldDB" id="A0AAD5U237"/>
<evidence type="ECO:0000313" key="3">
    <source>
        <dbReference type="Proteomes" id="UP001211065"/>
    </source>
</evidence>
<feature type="coiled-coil region" evidence="1">
    <location>
        <begin position="27"/>
        <end position="114"/>
    </location>
</feature>
<feature type="coiled-coil region" evidence="1">
    <location>
        <begin position="156"/>
        <end position="186"/>
    </location>
</feature>
<name>A0AAD5U237_9FUNG</name>
<reference evidence="2" key="1">
    <citation type="submission" date="2020-05" db="EMBL/GenBank/DDBJ databases">
        <title>Phylogenomic resolution of chytrid fungi.</title>
        <authorList>
            <person name="Stajich J.E."/>
            <person name="Amses K."/>
            <person name="Simmons R."/>
            <person name="Seto K."/>
            <person name="Myers J."/>
            <person name="Bonds A."/>
            <person name="Quandt C.A."/>
            <person name="Barry K."/>
            <person name="Liu P."/>
            <person name="Grigoriev I."/>
            <person name="Longcore J.E."/>
            <person name="James T.Y."/>
        </authorList>
    </citation>
    <scope>NUCLEOTIDE SEQUENCE</scope>
    <source>
        <strain evidence="2">JEL0476</strain>
    </source>
</reference>
<dbReference type="EMBL" id="JADGJW010000337">
    <property type="protein sequence ID" value="KAJ3219510.1"/>
    <property type="molecule type" value="Genomic_DNA"/>
</dbReference>
<evidence type="ECO:0000256" key="1">
    <source>
        <dbReference type="SAM" id="Coils"/>
    </source>
</evidence>
<keyword evidence="1" id="KW-0175">Coiled coil</keyword>
<feature type="coiled-coil region" evidence="1">
    <location>
        <begin position="241"/>
        <end position="314"/>
    </location>
</feature>
<keyword evidence="3" id="KW-1185">Reference proteome</keyword>
<feature type="coiled-coil region" evidence="1">
    <location>
        <begin position="376"/>
        <end position="427"/>
    </location>
</feature>
<proteinExistence type="predicted"/>
<dbReference type="Proteomes" id="UP001211065">
    <property type="component" value="Unassembled WGS sequence"/>
</dbReference>
<evidence type="ECO:0000313" key="2">
    <source>
        <dbReference type="EMBL" id="KAJ3219510.1"/>
    </source>
</evidence>
<accession>A0AAD5U237</accession>
<sequence length="434" mass="51468">MQPIFADKLKKQLKVLESQHIKDYNQIQLLEEAVNFHKDNYNKLNIEKLTLSDTLEASKAEYSYFTEQLNLAKNEAEKLQKKLDYKSKECITLANELKSLKKENENEKKFFESEHQKEVGELKLKLNIWIKEEVFRNSESEKKIQALQQDYEFKYKNSENSKIFELENLKEKLKEKEDENKATMIKVNKSFELLEEKTSLIVQDLELEIAHLKSKCESETVFRLERERLFEEELMVKEAEKQHYLSEMETLKTKLKLTEEQLEVNNVRVVDLNEKFDLLKTENEIKIKSLEKTCSSLESEKKILEQKFDKMIKRDDLKIQKQQSIALNLKEKCEILINTNKLLLNEKLQLGLKLKMETAMNSNEVTKYKYKYCTLNNNLLSLNSELKEESSKLRNNNLTLQQRLSFNNKLLNDLKDLKKDCLSLKEQKKLIKAV</sequence>
<gene>
    <name evidence="2" type="ORF">HK099_004669</name>
</gene>
<organism evidence="2 3">
    <name type="scientific">Clydaea vesicula</name>
    <dbReference type="NCBI Taxonomy" id="447962"/>
    <lineage>
        <taxon>Eukaryota</taxon>
        <taxon>Fungi</taxon>
        <taxon>Fungi incertae sedis</taxon>
        <taxon>Chytridiomycota</taxon>
        <taxon>Chytridiomycota incertae sedis</taxon>
        <taxon>Chytridiomycetes</taxon>
        <taxon>Lobulomycetales</taxon>
        <taxon>Lobulomycetaceae</taxon>
        <taxon>Clydaea</taxon>
    </lineage>
</organism>